<accession>A0A0M3HRZ2</accession>
<keyword evidence="2" id="KW-1185">Reference proteome</keyword>
<organism evidence="2 3">
    <name type="scientific">Ascaris lumbricoides</name>
    <name type="common">Giant roundworm</name>
    <dbReference type="NCBI Taxonomy" id="6252"/>
    <lineage>
        <taxon>Eukaryota</taxon>
        <taxon>Metazoa</taxon>
        <taxon>Ecdysozoa</taxon>
        <taxon>Nematoda</taxon>
        <taxon>Chromadorea</taxon>
        <taxon>Rhabditida</taxon>
        <taxon>Spirurina</taxon>
        <taxon>Ascaridomorpha</taxon>
        <taxon>Ascaridoidea</taxon>
        <taxon>Ascarididae</taxon>
        <taxon>Ascaris</taxon>
    </lineage>
</organism>
<protein>
    <submittedName>
        <fullName evidence="3">BED-type domain-containing protein</fullName>
    </submittedName>
</protein>
<feature type="region of interest" description="Disordered" evidence="1">
    <location>
        <begin position="85"/>
        <end position="115"/>
    </location>
</feature>
<dbReference type="AlphaFoldDB" id="A0A0M3HRZ2"/>
<feature type="region of interest" description="Disordered" evidence="1">
    <location>
        <begin position="419"/>
        <end position="440"/>
    </location>
</feature>
<name>A0A0M3HRZ2_ASCLU</name>
<evidence type="ECO:0000313" key="3">
    <source>
        <dbReference type="WBParaSite" id="ALUE_0000516101-mRNA-1"/>
    </source>
</evidence>
<feature type="compositionally biased region" description="Polar residues" evidence="1">
    <location>
        <begin position="97"/>
        <end position="109"/>
    </location>
</feature>
<feature type="compositionally biased region" description="Polar residues" evidence="1">
    <location>
        <begin position="420"/>
        <end position="434"/>
    </location>
</feature>
<reference evidence="3" key="1">
    <citation type="submission" date="2016-05" db="UniProtKB">
        <authorList>
            <consortium name="WormBaseParasite"/>
        </authorList>
    </citation>
    <scope>IDENTIFICATION</scope>
</reference>
<proteinExistence type="predicted"/>
<sequence length="586" mass="65711">MCEELGYMSLFSCSYADERVKLNVIVVEMQTWLKQMNELNNGVHGTNLLSNVADRDESLAGQHTTEELIDGVADDAKVMREEENYMGSSDDEKSDSQTDSLDSNHTPGDSTEPDVTIEPDAFVEELKGKNFTEQVKFLKEQGLTFRTISERLNVPITNCHTAIKKLGLPSEYWEKVKAEVRMRRRAKEITVSDASDGHRTFLSTAIHSSKHYYVLMVNDLCVYRCCFDSFSKPASGKRHQEELQQDFGRELELTPSPSKMPSLFNGVVGKQSSDRMPRFHVAHTAMNLAPTPAPFFSENMPLSGRKHLTLEDGKMVQYWRDKGLTLQKIAEKLQMPMSSCYRAMKRYQVSQKANLIMGAENGVTGDVTGTTVVEPVLEDNRALTKSTSELLLGMVNASMSNLPSTSNGNSTVAQPERTVSAHSSVQNSETTVQEFLTEERRRKPKQSVSWAFIMPTNRPNIYQCIICGLEMQSPNAWNISQHLKMRHPEKFQEAKNTEVQKKMKSGKDDAEVSANVCLASHSRTSSDSHCSVPLSQETNHVLQTIKEKLEWAAAKMTSSTDAEEIITLMKVMSSGLTLLKQFAPQH</sequence>
<evidence type="ECO:0000256" key="1">
    <source>
        <dbReference type="SAM" id="MobiDB-lite"/>
    </source>
</evidence>
<dbReference type="Proteomes" id="UP000036681">
    <property type="component" value="Unplaced"/>
</dbReference>
<dbReference type="WBParaSite" id="ALUE_0000516101-mRNA-1">
    <property type="protein sequence ID" value="ALUE_0000516101-mRNA-1"/>
    <property type="gene ID" value="ALUE_0000516101"/>
</dbReference>
<evidence type="ECO:0000313" key="2">
    <source>
        <dbReference type="Proteomes" id="UP000036681"/>
    </source>
</evidence>